<feature type="domain" description="C2H2-type" evidence="1">
    <location>
        <begin position="24"/>
        <end position="51"/>
    </location>
</feature>
<evidence type="ECO:0000313" key="3">
    <source>
        <dbReference type="Proteomes" id="UP000824091"/>
    </source>
</evidence>
<accession>A0A9D1L7P2</accession>
<evidence type="ECO:0000313" key="2">
    <source>
        <dbReference type="EMBL" id="HIU27200.1"/>
    </source>
</evidence>
<comment type="caution">
    <text evidence="2">The sequence shown here is derived from an EMBL/GenBank/DDBJ whole genome shotgun (WGS) entry which is preliminary data.</text>
</comment>
<dbReference type="InterPro" id="IPR016032">
    <property type="entry name" value="Sig_transdc_resp-reg_C-effctor"/>
</dbReference>
<dbReference type="SMART" id="SM00421">
    <property type="entry name" value="HTH_LUXR"/>
    <property type="match status" value="1"/>
</dbReference>
<dbReference type="Pfam" id="PF00196">
    <property type="entry name" value="GerE"/>
    <property type="match status" value="1"/>
</dbReference>
<protein>
    <recommendedName>
        <fullName evidence="1">C2H2-type domain-containing protein</fullName>
    </recommendedName>
</protein>
<dbReference type="PROSITE" id="PS50157">
    <property type="entry name" value="ZINC_FINGER_C2H2_2"/>
    <property type="match status" value="1"/>
</dbReference>
<dbReference type="GO" id="GO:0006355">
    <property type="term" value="P:regulation of DNA-templated transcription"/>
    <property type="evidence" value="ECO:0007669"/>
    <property type="project" value="InterPro"/>
</dbReference>
<dbReference type="EMBL" id="DVMO01000036">
    <property type="protein sequence ID" value="HIU27200.1"/>
    <property type="molecule type" value="Genomic_DNA"/>
</dbReference>
<dbReference type="InterPro" id="IPR036388">
    <property type="entry name" value="WH-like_DNA-bd_sf"/>
</dbReference>
<dbReference type="SUPFAM" id="SSF46894">
    <property type="entry name" value="C-terminal effector domain of the bipartite response regulators"/>
    <property type="match status" value="1"/>
</dbReference>
<evidence type="ECO:0000259" key="1">
    <source>
        <dbReference type="PROSITE" id="PS50157"/>
    </source>
</evidence>
<dbReference type="GO" id="GO:0003677">
    <property type="term" value="F:DNA binding"/>
    <property type="evidence" value="ECO:0007669"/>
    <property type="project" value="InterPro"/>
</dbReference>
<reference evidence="2" key="1">
    <citation type="submission" date="2020-10" db="EMBL/GenBank/DDBJ databases">
        <authorList>
            <person name="Gilroy R."/>
        </authorList>
    </citation>
    <scope>NUCLEOTIDE SEQUENCE</scope>
    <source>
        <strain evidence="2">11300</strain>
    </source>
</reference>
<dbReference type="InterPro" id="IPR000792">
    <property type="entry name" value="Tscrpt_reg_LuxR_C"/>
</dbReference>
<organism evidence="2 3">
    <name type="scientific">Candidatus Fimisoma avicola</name>
    <dbReference type="NCBI Taxonomy" id="2840826"/>
    <lineage>
        <taxon>Bacteria</taxon>
        <taxon>Bacillati</taxon>
        <taxon>Bacillota</taxon>
        <taxon>Clostridia</taxon>
        <taxon>Eubacteriales</taxon>
        <taxon>Candidatus Fimisoma</taxon>
    </lineage>
</organism>
<dbReference type="Proteomes" id="UP000824091">
    <property type="component" value="Unassembled WGS sequence"/>
</dbReference>
<dbReference type="Gene3D" id="1.10.10.10">
    <property type="entry name" value="Winged helix-like DNA-binding domain superfamily/Winged helix DNA-binding domain"/>
    <property type="match status" value="1"/>
</dbReference>
<reference evidence="2" key="2">
    <citation type="journal article" date="2021" name="PeerJ">
        <title>Extensive microbial diversity within the chicken gut microbiome revealed by metagenomics and culture.</title>
        <authorList>
            <person name="Gilroy R."/>
            <person name="Ravi A."/>
            <person name="Getino M."/>
            <person name="Pursley I."/>
            <person name="Horton D.L."/>
            <person name="Alikhan N.F."/>
            <person name="Baker D."/>
            <person name="Gharbi K."/>
            <person name="Hall N."/>
            <person name="Watson M."/>
            <person name="Adriaenssens E.M."/>
            <person name="Foster-Nyarko E."/>
            <person name="Jarju S."/>
            <person name="Secka A."/>
            <person name="Antonio M."/>
            <person name="Oren A."/>
            <person name="Chaudhuri R.R."/>
            <person name="La Ragione R."/>
            <person name="Hildebrand F."/>
            <person name="Pallen M.J."/>
        </authorList>
    </citation>
    <scope>NUCLEOTIDE SEQUENCE</scope>
    <source>
        <strain evidence="2">11300</strain>
    </source>
</reference>
<name>A0A9D1L7P2_9FIRM</name>
<proteinExistence type="predicted"/>
<dbReference type="PRINTS" id="PR00038">
    <property type="entry name" value="HTHLUXR"/>
</dbReference>
<dbReference type="InterPro" id="IPR013087">
    <property type="entry name" value="Znf_C2H2_type"/>
</dbReference>
<dbReference type="AlphaFoldDB" id="A0A9D1L7P2"/>
<gene>
    <name evidence="2" type="ORF">IAD16_02310</name>
</gene>
<sequence length="184" mass="20953">MQFKELTIEELTRGYAWSDEKGTFVCIFCGEEYIDGTVYESHGRMMTAERAVREHVLEAHGGAFKGLIGLDKQINGLSDIQKQILEGMYAGDDNKAIGEEMAISAATVRTHKFNIQKMKREARILLALLENIENEEVVTARRVLLEQMDRDRENEVPENANGLHLDRSITGNSLHPFFTNFYLK</sequence>